<evidence type="ECO:0000313" key="2">
    <source>
        <dbReference type="Proteomes" id="UP000887159"/>
    </source>
</evidence>
<proteinExistence type="predicted"/>
<keyword evidence="2" id="KW-1185">Reference proteome</keyword>
<protein>
    <submittedName>
        <fullName evidence="1">Uncharacterized protein</fullName>
    </submittedName>
</protein>
<dbReference type="EMBL" id="BMAU01021431">
    <property type="protein sequence ID" value="GFY35366.1"/>
    <property type="molecule type" value="Genomic_DNA"/>
</dbReference>
<dbReference type="AlphaFoldDB" id="A0A8X6WKB1"/>
<reference evidence="1" key="1">
    <citation type="submission" date="2020-08" db="EMBL/GenBank/DDBJ databases">
        <title>Multicomponent nature underlies the extraordinary mechanical properties of spider dragline silk.</title>
        <authorList>
            <person name="Kono N."/>
            <person name="Nakamura H."/>
            <person name="Mori M."/>
            <person name="Yoshida Y."/>
            <person name="Ohtoshi R."/>
            <person name="Malay A.D."/>
            <person name="Moran D.A.P."/>
            <person name="Tomita M."/>
            <person name="Numata K."/>
            <person name="Arakawa K."/>
        </authorList>
    </citation>
    <scope>NUCLEOTIDE SEQUENCE</scope>
</reference>
<accession>A0A8X6WKB1</accession>
<organism evidence="1 2">
    <name type="scientific">Trichonephila clavipes</name>
    <name type="common">Golden silk orbweaver</name>
    <name type="synonym">Nephila clavipes</name>
    <dbReference type="NCBI Taxonomy" id="2585209"/>
    <lineage>
        <taxon>Eukaryota</taxon>
        <taxon>Metazoa</taxon>
        <taxon>Ecdysozoa</taxon>
        <taxon>Arthropoda</taxon>
        <taxon>Chelicerata</taxon>
        <taxon>Arachnida</taxon>
        <taxon>Araneae</taxon>
        <taxon>Araneomorphae</taxon>
        <taxon>Entelegynae</taxon>
        <taxon>Araneoidea</taxon>
        <taxon>Nephilidae</taxon>
        <taxon>Trichonephila</taxon>
    </lineage>
</organism>
<sequence length="73" mass="8081">MEGKSRVWDEDDLEAAGENSEIFGLGGDESGGKVQSVEECPTDAHLEQVSCPQQEVCECPNLWHLRQRKGFGM</sequence>
<evidence type="ECO:0000313" key="1">
    <source>
        <dbReference type="EMBL" id="GFY35366.1"/>
    </source>
</evidence>
<gene>
    <name evidence="1" type="ORF">TNCV_797151</name>
</gene>
<comment type="caution">
    <text evidence="1">The sequence shown here is derived from an EMBL/GenBank/DDBJ whole genome shotgun (WGS) entry which is preliminary data.</text>
</comment>
<name>A0A8X6WKB1_TRICX</name>
<dbReference type="Proteomes" id="UP000887159">
    <property type="component" value="Unassembled WGS sequence"/>
</dbReference>